<feature type="signal peptide" evidence="1">
    <location>
        <begin position="1"/>
        <end position="19"/>
    </location>
</feature>
<sequence>MQFSTAAIAAILSASSVFAAPTAAAAIPDWTIKGIKRVCNAADTSCTWSFSINTNTGAADTACKFAITGTPASHSDTVGTKACGAFSVTAGWSGQFGPGFTTLAVHNNANGQIAWPAYTDAELAGGKVVSPDKSWAVTQL</sequence>
<protein>
    <recommendedName>
        <fullName evidence="4">Small secreted protein</fullName>
    </recommendedName>
</protein>
<accession>A0A439D385</accession>
<organism evidence="2 3">
    <name type="scientific">Xylaria grammica</name>
    <dbReference type="NCBI Taxonomy" id="363999"/>
    <lineage>
        <taxon>Eukaryota</taxon>
        <taxon>Fungi</taxon>
        <taxon>Dikarya</taxon>
        <taxon>Ascomycota</taxon>
        <taxon>Pezizomycotina</taxon>
        <taxon>Sordariomycetes</taxon>
        <taxon>Xylariomycetidae</taxon>
        <taxon>Xylariales</taxon>
        <taxon>Xylariaceae</taxon>
        <taxon>Xylaria</taxon>
    </lineage>
</organism>
<evidence type="ECO:0000313" key="2">
    <source>
        <dbReference type="EMBL" id="RWA08889.1"/>
    </source>
</evidence>
<feature type="chain" id="PRO_5019577404" description="Small secreted protein" evidence="1">
    <location>
        <begin position="20"/>
        <end position="140"/>
    </location>
</feature>
<comment type="caution">
    <text evidence="2">The sequence shown here is derived from an EMBL/GenBank/DDBJ whole genome shotgun (WGS) entry which is preliminary data.</text>
</comment>
<dbReference type="EMBL" id="RYZI01000179">
    <property type="protein sequence ID" value="RWA08889.1"/>
    <property type="molecule type" value="Genomic_DNA"/>
</dbReference>
<keyword evidence="3" id="KW-1185">Reference proteome</keyword>
<keyword evidence="1" id="KW-0732">Signal</keyword>
<evidence type="ECO:0000313" key="3">
    <source>
        <dbReference type="Proteomes" id="UP000286045"/>
    </source>
</evidence>
<proteinExistence type="predicted"/>
<dbReference type="Proteomes" id="UP000286045">
    <property type="component" value="Unassembled WGS sequence"/>
</dbReference>
<evidence type="ECO:0008006" key="4">
    <source>
        <dbReference type="Google" id="ProtNLM"/>
    </source>
</evidence>
<evidence type="ECO:0000256" key="1">
    <source>
        <dbReference type="SAM" id="SignalP"/>
    </source>
</evidence>
<reference evidence="2 3" key="1">
    <citation type="submission" date="2018-12" db="EMBL/GenBank/DDBJ databases">
        <title>Draft genome sequence of Xylaria grammica IHI A82.</title>
        <authorList>
            <person name="Buettner E."/>
            <person name="Kellner H."/>
        </authorList>
    </citation>
    <scope>NUCLEOTIDE SEQUENCE [LARGE SCALE GENOMIC DNA]</scope>
    <source>
        <strain evidence="2 3">IHI A82</strain>
    </source>
</reference>
<name>A0A439D385_9PEZI</name>
<gene>
    <name evidence="2" type="ORF">EKO27_g6209</name>
</gene>
<dbReference type="AlphaFoldDB" id="A0A439D385"/>